<dbReference type="EMBL" id="BMAO01015256">
    <property type="protein sequence ID" value="GFR00526.1"/>
    <property type="molecule type" value="Genomic_DNA"/>
</dbReference>
<evidence type="ECO:0000313" key="2">
    <source>
        <dbReference type="Proteomes" id="UP000887116"/>
    </source>
</evidence>
<protein>
    <submittedName>
        <fullName evidence="1">Uncharacterized protein</fullName>
    </submittedName>
</protein>
<proteinExistence type="predicted"/>
<accession>A0A8X6GA87</accession>
<evidence type="ECO:0000313" key="1">
    <source>
        <dbReference type="EMBL" id="GFR00526.1"/>
    </source>
</evidence>
<sequence length="110" mass="12300">MAEQKFDSRNLEYTNFTDEITPNTNVCRTQWDKDADTLDINMTSLKELCVEKIKTRECVEVQLLSAKSRVPATGKGETALTRLKLLGAAIASRLASTIMGEITHEKFTFG</sequence>
<dbReference type="Pfam" id="PF05380">
    <property type="entry name" value="Peptidase_A17"/>
    <property type="match status" value="1"/>
</dbReference>
<comment type="caution">
    <text evidence="1">The sequence shown here is derived from an EMBL/GenBank/DDBJ whole genome shotgun (WGS) entry which is preliminary data.</text>
</comment>
<organism evidence="1 2">
    <name type="scientific">Trichonephila clavata</name>
    <name type="common">Joro spider</name>
    <name type="synonym">Nephila clavata</name>
    <dbReference type="NCBI Taxonomy" id="2740835"/>
    <lineage>
        <taxon>Eukaryota</taxon>
        <taxon>Metazoa</taxon>
        <taxon>Ecdysozoa</taxon>
        <taxon>Arthropoda</taxon>
        <taxon>Chelicerata</taxon>
        <taxon>Arachnida</taxon>
        <taxon>Araneae</taxon>
        <taxon>Araneomorphae</taxon>
        <taxon>Entelegynae</taxon>
        <taxon>Araneoidea</taxon>
        <taxon>Nephilidae</taxon>
        <taxon>Trichonephila</taxon>
    </lineage>
</organism>
<gene>
    <name evidence="1" type="ORF">TNCT_649211</name>
</gene>
<name>A0A8X6GA87_TRICU</name>
<keyword evidence="2" id="KW-1185">Reference proteome</keyword>
<reference evidence="1" key="1">
    <citation type="submission" date="2020-07" db="EMBL/GenBank/DDBJ databases">
        <title>Multicomponent nature underlies the extraordinary mechanical properties of spider dragline silk.</title>
        <authorList>
            <person name="Kono N."/>
            <person name="Nakamura H."/>
            <person name="Mori M."/>
            <person name="Yoshida Y."/>
            <person name="Ohtoshi R."/>
            <person name="Malay A.D."/>
            <person name="Moran D.A.P."/>
            <person name="Tomita M."/>
            <person name="Numata K."/>
            <person name="Arakawa K."/>
        </authorList>
    </citation>
    <scope>NUCLEOTIDE SEQUENCE</scope>
</reference>
<dbReference type="AlphaFoldDB" id="A0A8X6GA87"/>
<dbReference type="Proteomes" id="UP000887116">
    <property type="component" value="Unassembled WGS sequence"/>
</dbReference>
<dbReference type="InterPro" id="IPR008042">
    <property type="entry name" value="Retrotrans_Pao"/>
</dbReference>